<protein>
    <recommendedName>
        <fullName evidence="3">peptidylprolyl isomerase</fullName>
        <ecNumber evidence="3">5.2.1.8</ecNumber>
    </recommendedName>
</protein>
<evidence type="ECO:0000256" key="4">
    <source>
        <dbReference type="ARBA" id="ARBA00022737"/>
    </source>
</evidence>
<reference evidence="11" key="1">
    <citation type="submission" date="2016-10" db="EMBL/GenBank/DDBJ databases">
        <authorList>
            <person name="Benchimol M."/>
            <person name="Almeida L.G."/>
            <person name="Vasconcelos A.T."/>
            <person name="Perreira-Neves A."/>
            <person name="Rosa I.A."/>
            <person name="Tasca T."/>
            <person name="Bogo M.R."/>
            <person name="de Souza W."/>
        </authorList>
    </citation>
    <scope>NUCLEOTIDE SEQUENCE [LARGE SCALE GENOMIC DNA]</scope>
    <source>
        <strain evidence="11">K</strain>
    </source>
</reference>
<dbReference type="Pfam" id="PF05843">
    <property type="entry name" value="Suf"/>
    <property type="match status" value="1"/>
</dbReference>
<dbReference type="EMBL" id="MLAK01000740">
    <property type="protein sequence ID" value="OHT05958.1"/>
    <property type="molecule type" value="Genomic_DNA"/>
</dbReference>
<evidence type="ECO:0000259" key="10">
    <source>
        <dbReference type="PROSITE" id="PS50198"/>
    </source>
</evidence>
<dbReference type="GO" id="GO:0080090">
    <property type="term" value="P:regulation of primary metabolic process"/>
    <property type="evidence" value="ECO:0007669"/>
    <property type="project" value="UniProtKB-ARBA"/>
</dbReference>
<dbReference type="SUPFAM" id="SSF48452">
    <property type="entry name" value="TPR-like"/>
    <property type="match status" value="1"/>
</dbReference>
<dbReference type="VEuPathDB" id="TrichDB:TRFO_26094"/>
<dbReference type="PANTHER" id="PTHR10657">
    <property type="entry name" value="PEPTIDYL-PROLYL CIS-TRANS ISOMERASE"/>
    <property type="match status" value="1"/>
</dbReference>
<sequence length="810" mass="94780">MYSLPPNWSIKKPNNSKNNRFYYYDIQRNVSQWLRPFPPPGYEGPWPLYIHCAHILIKHKNVRNPRTHNKQKPQGTVNLTREQALKKIRDLSNEIKKGNRTFETVASKESDCASYSRMGDLRWCATNQLDPAFVARARTLQVDEISDPVESTSGWHIIKRLDGVSGSSQALIFPPEVELEFFVPRKKDSPNADKMFNNIKAKAPELYNLLYLVETQPTVLKYWKDLILLYCSAMLEFTIGHEIYLRGMLYFFPGEYEALSFACQILNRYNNRQLKKEILETALSYTWNPKFWMLWIGEAKHDNIPITDVELRTRMMNNVGFTVNTAQYWLQYISILQDGGFDKNHVLTELKKALDIGLENNGKLIDKLKELEPESVEYYIARQEELRPIVERRKKIISEVLSISDDKAKRLKQDYSNLSGEDDLRQNMLRNFLDLEKTNDAKYSHDLFVQAMDYSYRLAIGVLWWQPSIWLEYWRFLAKEKQEKKAEEILAIGRKAVGDTPLFELRRAQHFINLGEYEKAKEIYTKLLKRPDPLQTSALTLLFKATADLKGEPEAIEIIQQNMQLARPQFFINAAKFCQNSEIAWSIFQMGVDRYPHVNSMIIAAAEFLEQHRDVRNTRLLFQQSLAEKKEQLQFEIKKRLFQFELDHIAPLDHLNETQKVFKSTTVDPSILYMHRFKFMDLYPLDPDELRVWGHLANNGSIDLVENASTDSLYLTNTPPYGCPPDALKRNDKWNDTISTNRRKATTQDNVSGQPGQKRIPREVHHLLKEISEFKIHMAPYNVDIVIQRVNNAEIKDYRQMPQFQAMPPY</sequence>
<dbReference type="RefSeq" id="XP_068359094.1">
    <property type="nucleotide sequence ID" value="XM_068504741.1"/>
</dbReference>
<dbReference type="PROSITE" id="PS50020">
    <property type="entry name" value="WW_DOMAIN_2"/>
    <property type="match status" value="1"/>
</dbReference>
<dbReference type="Gene3D" id="3.10.50.40">
    <property type="match status" value="1"/>
</dbReference>
<dbReference type="GeneID" id="94839445"/>
<keyword evidence="4" id="KW-0677">Repeat</keyword>
<comment type="caution">
    <text evidence="11">The sequence shown here is derived from an EMBL/GenBank/DDBJ whole genome shotgun (WGS) entry which is preliminary data.</text>
</comment>
<dbReference type="GO" id="GO:0005634">
    <property type="term" value="C:nucleus"/>
    <property type="evidence" value="ECO:0007669"/>
    <property type="project" value="UniProtKB-SubCell"/>
</dbReference>
<accession>A0A1J4K8G5</accession>
<feature type="domain" description="PpiC" evidence="10">
    <location>
        <begin position="47"/>
        <end position="162"/>
    </location>
</feature>
<dbReference type="GO" id="GO:0060255">
    <property type="term" value="P:regulation of macromolecule metabolic process"/>
    <property type="evidence" value="ECO:0007669"/>
    <property type="project" value="UniProtKB-ARBA"/>
</dbReference>
<comment type="catalytic activity">
    <reaction evidence="1">
        <text>[protein]-peptidylproline (omega=180) = [protein]-peptidylproline (omega=0)</text>
        <dbReference type="Rhea" id="RHEA:16237"/>
        <dbReference type="Rhea" id="RHEA-COMP:10747"/>
        <dbReference type="Rhea" id="RHEA-COMP:10748"/>
        <dbReference type="ChEBI" id="CHEBI:83833"/>
        <dbReference type="ChEBI" id="CHEBI:83834"/>
        <dbReference type="EC" id="5.2.1.8"/>
    </reaction>
</comment>
<gene>
    <name evidence="11" type="ORF">TRFO_26094</name>
</gene>
<proteinExistence type="predicted"/>
<dbReference type="GO" id="GO:0005829">
    <property type="term" value="C:cytosol"/>
    <property type="evidence" value="ECO:0007669"/>
    <property type="project" value="TreeGrafter"/>
</dbReference>
<dbReference type="PANTHER" id="PTHR10657:SF4">
    <property type="entry name" value="PEPTIDYL-PROLYL CIS-TRANS ISOMERASE-RELATED"/>
    <property type="match status" value="1"/>
</dbReference>
<dbReference type="GO" id="GO:0006396">
    <property type="term" value="P:RNA processing"/>
    <property type="evidence" value="ECO:0007669"/>
    <property type="project" value="InterPro"/>
</dbReference>
<evidence type="ECO:0000256" key="8">
    <source>
        <dbReference type="PROSITE-ProRule" id="PRU00278"/>
    </source>
</evidence>
<evidence type="ECO:0000259" key="9">
    <source>
        <dbReference type="PROSITE" id="PS50020"/>
    </source>
</evidence>
<dbReference type="SUPFAM" id="SSF54534">
    <property type="entry name" value="FKBP-like"/>
    <property type="match status" value="1"/>
</dbReference>
<dbReference type="InterPro" id="IPR036020">
    <property type="entry name" value="WW_dom_sf"/>
</dbReference>
<dbReference type="InterPro" id="IPR051370">
    <property type="entry name" value="PPIase_Pin1"/>
</dbReference>
<evidence type="ECO:0000256" key="7">
    <source>
        <dbReference type="ARBA" id="ARBA00023242"/>
    </source>
</evidence>
<evidence type="ECO:0000256" key="2">
    <source>
        <dbReference type="ARBA" id="ARBA00004123"/>
    </source>
</evidence>
<dbReference type="InterPro" id="IPR011990">
    <property type="entry name" value="TPR-like_helical_dom_sf"/>
</dbReference>
<keyword evidence="6 8" id="KW-0413">Isomerase</keyword>
<name>A0A1J4K8G5_9EUKA</name>
<dbReference type="GO" id="GO:0003755">
    <property type="term" value="F:peptidyl-prolyl cis-trans isomerase activity"/>
    <property type="evidence" value="ECO:0007669"/>
    <property type="project" value="UniProtKB-KW"/>
</dbReference>
<feature type="domain" description="WW" evidence="9">
    <location>
        <begin position="2"/>
        <end position="38"/>
    </location>
</feature>
<dbReference type="EC" id="5.2.1.8" evidence="3"/>
<organism evidence="11 12">
    <name type="scientific">Tritrichomonas foetus</name>
    <dbReference type="NCBI Taxonomy" id="1144522"/>
    <lineage>
        <taxon>Eukaryota</taxon>
        <taxon>Metamonada</taxon>
        <taxon>Parabasalia</taxon>
        <taxon>Tritrichomonadida</taxon>
        <taxon>Tritrichomonadidae</taxon>
        <taxon>Tritrichomonas</taxon>
    </lineage>
</organism>
<evidence type="ECO:0000256" key="3">
    <source>
        <dbReference type="ARBA" id="ARBA00013194"/>
    </source>
</evidence>
<evidence type="ECO:0000256" key="5">
    <source>
        <dbReference type="ARBA" id="ARBA00023110"/>
    </source>
</evidence>
<keyword evidence="12" id="KW-1185">Reference proteome</keyword>
<evidence type="ECO:0000313" key="12">
    <source>
        <dbReference type="Proteomes" id="UP000179807"/>
    </source>
</evidence>
<dbReference type="AlphaFoldDB" id="A0A1J4K8G5"/>
<dbReference type="Gene3D" id="1.25.40.10">
    <property type="entry name" value="Tetratricopeptide repeat domain"/>
    <property type="match status" value="1"/>
</dbReference>
<keyword evidence="7" id="KW-0539">Nucleus</keyword>
<dbReference type="Proteomes" id="UP000179807">
    <property type="component" value="Unassembled WGS sequence"/>
</dbReference>
<dbReference type="InterPro" id="IPR008847">
    <property type="entry name" value="Suf"/>
</dbReference>
<dbReference type="InterPro" id="IPR000297">
    <property type="entry name" value="PPIase_PpiC"/>
</dbReference>
<evidence type="ECO:0000256" key="1">
    <source>
        <dbReference type="ARBA" id="ARBA00000971"/>
    </source>
</evidence>
<comment type="subcellular location">
    <subcellularLocation>
        <location evidence="2">Nucleus</location>
    </subcellularLocation>
</comment>
<dbReference type="Pfam" id="PF00639">
    <property type="entry name" value="Rotamase"/>
    <property type="match status" value="1"/>
</dbReference>
<dbReference type="PROSITE" id="PS50198">
    <property type="entry name" value="PPIC_PPIASE_2"/>
    <property type="match status" value="1"/>
</dbReference>
<dbReference type="InterPro" id="IPR001202">
    <property type="entry name" value="WW_dom"/>
</dbReference>
<dbReference type="OrthoDB" id="2530521at2759"/>
<evidence type="ECO:0000313" key="11">
    <source>
        <dbReference type="EMBL" id="OHT05958.1"/>
    </source>
</evidence>
<keyword evidence="5 8" id="KW-0697">Rotamase</keyword>
<evidence type="ECO:0000256" key="6">
    <source>
        <dbReference type="ARBA" id="ARBA00023235"/>
    </source>
</evidence>
<dbReference type="SUPFAM" id="SSF51045">
    <property type="entry name" value="WW domain"/>
    <property type="match status" value="1"/>
</dbReference>
<dbReference type="InterPro" id="IPR046357">
    <property type="entry name" value="PPIase_dom_sf"/>
</dbReference>